<dbReference type="CDD" id="cd09272">
    <property type="entry name" value="RNase_HI_RT_Ty1"/>
    <property type="match status" value="1"/>
</dbReference>
<proteinExistence type="predicted"/>
<evidence type="ECO:0000313" key="1">
    <source>
        <dbReference type="EMBL" id="KAI5314254.1"/>
    </source>
</evidence>
<evidence type="ECO:0000313" key="2">
    <source>
        <dbReference type="Proteomes" id="UP001054821"/>
    </source>
</evidence>
<sequence length="95" mass="10793">MAATKVINDAIWFQGLLDDLGVLQDDVGVHYDSQSAIHLAKNQVYHVRMKHIYMTFHFVCEIVNEGFIILQKIGTNDNAADMLMKSVCLLKFKHA</sequence>
<reference evidence="1 2" key="1">
    <citation type="journal article" date="2022" name="G3 (Bethesda)">
        <title>Whole-genome sequence and methylome profiling of the almond [Prunus dulcis (Mill.) D.A. Webb] cultivar 'Nonpareil'.</title>
        <authorList>
            <person name="D'Amico-Willman K.M."/>
            <person name="Ouma W.Z."/>
            <person name="Meulia T."/>
            <person name="Sideli G.M."/>
            <person name="Gradziel T.M."/>
            <person name="Fresnedo-Ramirez J."/>
        </authorList>
    </citation>
    <scope>NUCLEOTIDE SEQUENCE [LARGE SCALE GENOMIC DNA]</scope>
    <source>
        <strain evidence="1">Clone GOH B32 T37-40</strain>
    </source>
</reference>
<dbReference type="EMBL" id="JAJFAZ020000008">
    <property type="protein sequence ID" value="KAI5314254.1"/>
    <property type="molecule type" value="Genomic_DNA"/>
</dbReference>
<accession>A0AAD4UY34</accession>
<protein>
    <recommendedName>
        <fullName evidence="3">Retrovirus-related Pol polyprotein from transposon TNT 1-94</fullName>
    </recommendedName>
</protein>
<name>A0AAD4UY34_PRUDU</name>
<organism evidence="1 2">
    <name type="scientific">Prunus dulcis</name>
    <name type="common">Almond</name>
    <name type="synonym">Amygdalus dulcis</name>
    <dbReference type="NCBI Taxonomy" id="3755"/>
    <lineage>
        <taxon>Eukaryota</taxon>
        <taxon>Viridiplantae</taxon>
        <taxon>Streptophyta</taxon>
        <taxon>Embryophyta</taxon>
        <taxon>Tracheophyta</taxon>
        <taxon>Spermatophyta</taxon>
        <taxon>Magnoliopsida</taxon>
        <taxon>eudicotyledons</taxon>
        <taxon>Gunneridae</taxon>
        <taxon>Pentapetalae</taxon>
        <taxon>rosids</taxon>
        <taxon>fabids</taxon>
        <taxon>Rosales</taxon>
        <taxon>Rosaceae</taxon>
        <taxon>Amygdaloideae</taxon>
        <taxon>Amygdaleae</taxon>
        <taxon>Prunus</taxon>
    </lineage>
</organism>
<comment type="caution">
    <text evidence="1">The sequence shown here is derived from an EMBL/GenBank/DDBJ whole genome shotgun (WGS) entry which is preliminary data.</text>
</comment>
<evidence type="ECO:0008006" key="3">
    <source>
        <dbReference type="Google" id="ProtNLM"/>
    </source>
</evidence>
<gene>
    <name evidence="1" type="ORF">L3X38_043430</name>
</gene>
<keyword evidence="2" id="KW-1185">Reference proteome</keyword>
<dbReference type="Proteomes" id="UP001054821">
    <property type="component" value="Chromosome 8"/>
</dbReference>
<dbReference type="AlphaFoldDB" id="A0AAD4UY34"/>